<dbReference type="CDD" id="cd00118">
    <property type="entry name" value="LysM"/>
    <property type="match status" value="2"/>
</dbReference>
<gene>
    <name evidence="8" type="ORF">FDENT_1423</name>
</gene>
<dbReference type="EMBL" id="JAAOAK010000027">
    <property type="protein sequence ID" value="KAF5694119.1"/>
    <property type="molecule type" value="Genomic_DNA"/>
</dbReference>
<dbReference type="InterPro" id="IPR036779">
    <property type="entry name" value="LysM_dom_sf"/>
</dbReference>
<evidence type="ECO:0000313" key="9">
    <source>
        <dbReference type="Proteomes" id="UP000562682"/>
    </source>
</evidence>
<dbReference type="InterPro" id="IPR011050">
    <property type="entry name" value="Pectin_lyase_fold/virulence"/>
</dbReference>
<evidence type="ECO:0000256" key="6">
    <source>
        <dbReference type="SAM" id="SignalP"/>
    </source>
</evidence>
<dbReference type="InterPro" id="IPR012334">
    <property type="entry name" value="Pectin_lyas_fold"/>
</dbReference>
<comment type="similarity">
    <text evidence="1 5">Belongs to the polysaccharide lyase 1 family.</text>
</comment>
<evidence type="ECO:0000256" key="5">
    <source>
        <dbReference type="RuleBase" id="RU361173"/>
    </source>
</evidence>
<comment type="caution">
    <text evidence="8">The sequence shown here is derived from an EMBL/GenBank/DDBJ whole genome shotgun (WGS) entry which is preliminary data.</text>
</comment>
<dbReference type="PANTHER" id="PTHR31683">
    <property type="entry name" value="PECTATE LYASE 18-RELATED"/>
    <property type="match status" value="1"/>
</dbReference>
<sequence length="623" mass="69244">MKLSSVLCAVFATLTVAFPKEYLSLATWGVEGYAKNNPIGITTGGKGGKTVTVTTAEELVAAVKGTEPKIVKLKGKVTLPSRLKVGSNTSLIGVGLTAHITGAGVDVFHGDNVILQNLKITHILDNDCITIRNSTRVWVDHNEFSSDINQGPDHYDGQVDIIRASDWITVSWNYFHDHWKSSLVGNDATFRDLDFGHLHVTYHHNYWRNMGTRGPAGRFGHQHVYNNLYEDFLYQAIHSRSDNQVLVEGNVFRGNTSEALSTYGLVIPMDSPNTCTCGDEELDGYANLGAKNDWGKAGVNITQKGNFYKADYKYKLTPLKLVPTVAKLGAGVGRIWILPEKGETRPPPPVARLSRVHISKANDTCDSLALKYSVSSAEIFINNPDILQCDDMVEDVPICLPFQCNTYQVKENDTCASVSEFLGITRKDFIFLNPWSDGGAYSDFPFGKFVCTTPSDGHYNRNIRKSDPADSNYADEVVPRPENANPAANQQCGRWYTVEEEDDCLSVLGQHDMSLSLFTAANPSISLRNCTASLIPGQAYCVGPTKNALPESYAPPAYWRRRISQEHLAVEYVNIGCFESKKEYVLLGKDYMEWRDGTLEECAYFCREADYFALQTKYYSPVE</sequence>
<feature type="chain" id="PRO_5034089263" evidence="6">
    <location>
        <begin position="18"/>
        <end position="623"/>
    </location>
</feature>
<organism evidence="8 9">
    <name type="scientific">Fusarium denticulatum</name>
    <dbReference type="NCBI Taxonomy" id="48507"/>
    <lineage>
        <taxon>Eukaryota</taxon>
        <taxon>Fungi</taxon>
        <taxon>Dikarya</taxon>
        <taxon>Ascomycota</taxon>
        <taxon>Pezizomycotina</taxon>
        <taxon>Sordariomycetes</taxon>
        <taxon>Hypocreomycetidae</taxon>
        <taxon>Hypocreales</taxon>
        <taxon>Nectriaceae</taxon>
        <taxon>Fusarium</taxon>
        <taxon>Fusarium fujikuroi species complex</taxon>
    </lineage>
</organism>
<evidence type="ECO:0000256" key="2">
    <source>
        <dbReference type="ARBA" id="ARBA00022729"/>
    </source>
</evidence>
<evidence type="ECO:0000313" key="8">
    <source>
        <dbReference type="EMBL" id="KAF5694119.1"/>
    </source>
</evidence>
<dbReference type="InterPro" id="IPR045032">
    <property type="entry name" value="PEL"/>
</dbReference>
<keyword evidence="3 5" id="KW-0456">Lyase</keyword>
<dbReference type="InterPro" id="IPR002022">
    <property type="entry name" value="Pec_lyase"/>
</dbReference>
<keyword evidence="2 6" id="KW-0732">Signal</keyword>
<dbReference type="Proteomes" id="UP000562682">
    <property type="component" value="Unassembled WGS sequence"/>
</dbReference>
<dbReference type="GO" id="GO:0000272">
    <property type="term" value="P:polysaccharide catabolic process"/>
    <property type="evidence" value="ECO:0007669"/>
    <property type="project" value="UniProtKB-KW"/>
</dbReference>
<keyword evidence="9" id="KW-1185">Reference proteome</keyword>
<evidence type="ECO:0000256" key="3">
    <source>
        <dbReference type="ARBA" id="ARBA00023239"/>
    </source>
</evidence>
<name>A0A8H5XI23_9HYPO</name>
<feature type="domain" description="LysM" evidence="7">
    <location>
        <begin position="494"/>
        <end position="542"/>
    </location>
</feature>
<dbReference type="GO" id="GO:0005576">
    <property type="term" value="C:extracellular region"/>
    <property type="evidence" value="ECO:0007669"/>
    <property type="project" value="UniProtKB-SubCell"/>
</dbReference>
<reference evidence="8 9" key="1">
    <citation type="submission" date="2020-05" db="EMBL/GenBank/DDBJ databases">
        <title>Identification and distribution of gene clusters putatively required for synthesis of sphingolipid metabolism inhibitors in phylogenetically diverse species of the filamentous fungus Fusarium.</title>
        <authorList>
            <person name="Kim H.-S."/>
            <person name="Busman M."/>
            <person name="Brown D.W."/>
            <person name="Divon H."/>
            <person name="Uhlig S."/>
            <person name="Proctor R.H."/>
        </authorList>
    </citation>
    <scope>NUCLEOTIDE SEQUENCE [LARGE SCALE GENOMIC DNA]</scope>
    <source>
        <strain evidence="8 9">NRRL 25311</strain>
    </source>
</reference>
<dbReference type="PANTHER" id="PTHR31683:SF18">
    <property type="entry name" value="PECTATE LYASE 21-RELATED"/>
    <property type="match status" value="1"/>
</dbReference>
<comment type="subcellular location">
    <subcellularLocation>
        <location evidence="5">Secreted</location>
    </subcellularLocation>
</comment>
<keyword evidence="5" id="KW-0119">Carbohydrate metabolism</keyword>
<feature type="signal peptide" evidence="6">
    <location>
        <begin position="1"/>
        <end position="17"/>
    </location>
</feature>
<proteinExistence type="inferred from homology"/>
<dbReference type="Gene3D" id="2.160.20.10">
    <property type="entry name" value="Single-stranded right-handed beta-helix, Pectin lyase-like"/>
    <property type="match status" value="1"/>
</dbReference>
<keyword evidence="5" id="KW-0624">Polysaccharide degradation</keyword>
<dbReference type="AlphaFoldDB" id="A0A8H5XI23"/>
<dbReference type="InterPro" id="IPR018392">
    <property type="entry name" value="LysM"/>
</dbReference>
<evidence type="ECO:0000256" key="1">
    <source>
        <dbReference type="ARBA" id="ARBA00010980"/>
    </source>
</evidence>
<evidence type="ECO:0000259" key="7">
    <source>
        <dbReference type="PROSITE" id="PS51782"/>
    </source>
</evidence>
<dbReference type="SMART" id="SM00656">
    <property type="entry name" value="Amb_all"/>
    <property type="match status" value="1"/>
</dbReference>
<feature type="domain" description="LysM" evidence="7">
    <location>
        <begin position="405"/>
        <end position="451"/>
    </location>
</feature>
<protein>
    <submittedName>
        <fullName evidence="8">Putative pectate lyase 1</fullName>
    </submittedName>
</protein>
<accession>A0A8H5XI23</accession>
<dbReference type="Gene3D" id="3.10.350.10">
    <property type="entry name" value="LysM domain"/>
    <property type="match status" value="3"/>
</dbReference>
<keyword evidence="5" id="KW-0964">Secreted</keyword>
<evidence type="ECO:0000256" key="4">
    <source>
        <dbReference type="ARBA" id="ARBA00044955"/>
    </source>
</evidence>
<comment type="similarity">
    <text evidence="4">Belongs to the secreted LysM effector family.</text>
</comment>
<dbReference type="SUPFAM" id="SSF51126">
    <property type="entry name" value="Pectin lyase-like"/>
    <property type="match status" value="1"/>
</dbReference>
<dbReference type="GO" id="GO:0030570">
    <property type="term" value="F:pectate lyase activity"/>
    <property type="evidence" value="ECO:0007669"/>
    <property type="project" value="InterPro"/>
</dbReference>
<dbReference type="Pfam" id="PF00544">
    <property type="entry name" value="Pectate_lyase_4"/>
    <property type="match status" value="1"/>
</dbReference>
<dbReference type="PROSITE" id="PS51782">
    <property type="entry name" value="LYSM"/>
    <property type="match status" value="2"/>
</dbReference>